<keyword evidence="1" id="KW-0805">Transcription regulation</keyword>
<dbReference type="SMART" id="SM00342">
    <property type="entry name" value="HTH_ARAC"/>
    <property type="match status" value="1"/>
</dbReference>
<organism evidence="5 6">
    <name type="scientific">Sphingobacterium corticibacter</name>
    <dbReference type="NCBI Taxonomy" id="2171749"/>
    <lineage>
        <taxon>Bacteria</taxon>
        <taxon>Pseudomonadati</taxon>
        <taxon>Bacteroidota</taxon>
        <taxon>Sphingobacteriia</taxon>
        <taxon>Sphingobacteriales</taxon>
        <taxon>Sphingobacteriaceae</taxon>
        <taxon>Sphingobacterium</taxon>
    </lineage>
</organism>
<dbReference type="GO" id="GO:0043565">
    <property type="term" value="F:sequence-specific DNA binding"/>
    <property type="evidence" value="ECO:0007669"/>
    <property type="project" value="InterPro"/>
</dbReference>
<comment type="caution">
    <text evidence="5">The sequence shown here is derived from an EMBL/GenBank/DDBJ whole genome shotgun (WGS) entry which is preliminary data.</text>
</comment>
<evidence type="ECO:0000313" key="6">
    <source>
        <dbReference type="Proteomes" id="UP000245627"/>
    </source>
</evidence>
<dbReference type="InterPro" id="IPR009057">
    <property type="entry name" value="Homeodomain-like_sf"/>
</dbReference>
<dbReference type="Gene3D" id="1.10.10.60">
    <property type="entry name" value="Homeodomain-like"/>
    <property type="match status" value="2"/>
</dbReference>
<dbReference type="GO" id="GO:0003700">
    <property type="term" value="F:DNA-binding transcription factor activity"/>
    <property type="evidence" value="ECO:0007669"/>
    <property type="project" value="InterPro"/>
</dbReference>
<dbReference type="PROSITE" id="PS00041">
    <property type="entry name" value="HTH_ARAC_FAMILY_1"/>
    <property type="match status" value="1"/>
</dbReference>
<sequence>MIYNYALDVLPLSTDKQLSTLVENRRVATFESFEFNVFETYQPTLAVPLQFDDVVMVNMLRGKKVMHLENTPSFDYVPGETLILPENKLMKIDFPEANVSAPTQCAALTIDRRKVEGVVQFLNERLPSSDHSAEWHFRWDKFHFKHDAETMYLTNKLFRLMSGNDCFHEALAELTIQELLIRTLQTQNLLHLMTEEGKKTSLLNYLTEFIREHISSELTIDLLSKKANMSRSALFKEFKSQVGISPMEYVIRERIAFAKRFLEQGLSVKEAGYAVGFNDVNYFVRLFGRREGLTPGAYAHKMVMGQ</sequence>
<keyword evidence="3" id="KW-0804">Transcription</keyword>
<proteinExistence type="predicted"/>
<evidence type="ECO:0000313" key="5">
    <source>
        <dbReference type="EMBL" id="PVH24064.1"/>
    </source>
</evidence>
<evidence type="ECO:0000256" key="2">
    <source>
        <dbReference type="ARBA" id="ARBA00023125"/>
    </source>
</evidence>
<dbReference type="SUPFAM" id="SSF46689">
    <property type="entry name" value="Homeodomain-like"/>
    <property type="match status" value="2"/>
</dbReference>
<evidence type="ECO:0000259" key="4">
    <source>
        <dbReference type="PROSITE" id="PS01124"/>
    </source>
</evidence>
<name>A0A2T8HF79_9SPHI</name>
<dbReference type="InterPro" id="IPR018062">
    <property type="entry name" value="HTH_AraC-typ_CS"/>
</dbReference>
<protein>
    <submittedName>
        <fullName evidence="5">AraC family transcriptional regulator</fullName>
    </submittedName>
</protein>
<dbReference type="PANTHER" id="PTHR43280:SF2">
    <property type="entry name" value="HTH-TYPE TRANSCRIPTIONAL REGULATOR EXSA"/>
    <property type="match status" value="1"/>
</dbReference>
<dbReference type="EMBL" id="QDKG01000008">
    <property type="protein sequence ID" value="PVH24064.1"/>
    <property type="molecule type" value="Genomic_DNA"/>
</dbReference>
<gene>
    <name evidence="5" type="ORF">DC487_16620</name>
</gene>
<keyword evidence="2" id="KW-0238">DNA-binding</keyword>
<accession>A0A2T8HF79</accession>
<dbReference type="Pfam" id="PF06719">
    <property type="entry name" value="AraC_N"/>
    <property type="match status" value="1"/>
</dbReference>
<dbReference type="Pfam" id="PF12833">
    <property type="entry name" value="HTH_18"/>
    <property type="match status" value="1"/>
</dbReference>
<evidence type="ECO:0000256" key="3">
    <source>
        <dbReference type="ARBA" id="ARBA00023163"/>
    </source>
</evidence>
<dbReference type="OrthoDB" id="9779074at2"/>
<evidence type="ECO:0000256" key="1">
    <source>
        <dbReference type="ARBA" id="ARBA00023015"/>
    </source>
</evidence>
<keyword evidence="6" id="KW-1185">Reference proteome</keyword>
<dbReference type="InterPro" id="IPR009594">
    <property type="entry name" value="Tscrpt_reg_HTH_AraC_N"/>
</dbReference>
<dbReference type="InterPro" id="IPR018060">
    <property type="entry name" value="HTH_AraC"/>
</dbReference>
<dbReference type="PROSITE" id="PS01124">
    <property type="entry name" value="HTH_ARAC_FAMILY_2"/>
    <property type="match status" value="1"/>
</dbReference>
<reference evidence="5 6" key="1">
    <citation type="submission" date="2018-04" db="EMBL/GenBank/DDBJ databases">
        <title>Sphingobacterium cortibacter sp. nov.</title>
        <authorList>
            <person name="Li Y."/>
        </authorList>
    </citation>
    <scope>NUCLEOTIDE SEQUENCE [LARGE SCALE GENOMIC DNA]</scope>
    <source>
        <strain evidence="5 6">2c-3</strain>
    </source>
</reference>
<dbReference type="PANTHER" id="PTHR43280">
    <property type="entry name" value="ARAC-FAMILY TRANSCRIPTIONAL REGULATOR"/>
    <property type="match status" value="1"/>
</dbReference>
<dbReference type="Proteomes" id="UP000245627">
    <property type="component" value="Unassembled WGS sequence"/>
</dbReference>
<dbReference type="AlphaFoldDB" id="A0A2T8HF79"/>
<dbReference type="RefSeq" id="WP_116777099.1">
    <property type="nucleotide sequence ID" value="NZ_QDKG01000008.1"/>
</dbReference>
<feature type="domain" description="HTH araC/xylS-type" evidence="4">
    <location>
        <begin position="204"/>
        <end position="301"/>
    </location>
</feature>